<dbReference type="SMART" id="SM00856">
    <property type="entry name" value="PMEI"/>
    <property type="match status" value="1"/>
</dbReference>
<dbReference type="GO" id="GO:0042545">
    <property type="term" value="P:cell wall modification"/>
    <property type="evidence" value="ECO:0007669"/>
    <property type="project" value="UniProtKB-UniRule"/>
</dbReference>
<keyword evidence="5" id="KW-0964">Secreted</keyword>
<dbReference type="EC" id="3.1.1.11" evidence="9"/>
<dbReference type="InterPro" id="IPR035513">
    <property type="entry name" value="Invertase/methylesterase_inhib"/>
</dbReference>
<dbReference type="InterPro" id="IPR012334">
    <property type="entry name" value="Pectin_lyas_fold"/>
</dbReference>
<evidence type="ECO:0000256" key="6">
    <source>
        <dbReference type="ARBA" id="ARBA00022801"/>
    </source>
</evidence>
<dbReference type="AlphaFoldDB" id="A0AAE1KGU4"/>
<evidence type="ECO:0000256" key="9">
    <source>
        <dbReference type="RuleBase" id="RU000589"/>
    </source>
</evidence>
<dbReference type="EMBL" id="JAWXYG010000005">
    <property type="protein sequence ID" value="KAK4273320.1"/>
    <property type="molecule type" value="Genomic_DNA"/>
</dbReference>
<feature type="signal peptide" evidence="9">
    <location>
        <begin position="1"/>
        <end position="21"/>
    </location>
</feature>
<evidence type="ECO:0000256" key="1">
    <source>
        <dbReference type="ARBA" id="ARBA00004191"/>
    </source>
</evidence>
<evidence type="ECO:0000313" key="11">
    <source>
        <dbReference type="EMBL" id="KAK4273320.1"/>
    </source>
</evidence>
<dbReference type="FunFam" id="2.160.20.10:FF:000001">
    <property type="entry name" value="Pectinesterase"/>
    <property type="match status" value="1"/>
</dbReference>
<dbReference type="Gene3D" id="2.160.20.10">
    <property type="entry name" value="Single-stranded right-handed beta-helix, Pectin lyase-like"/>
    <property type="match status" value="1"/>
</dbReference>
<comment type="subcellular location">
    <subcellularLocation>
        <location evidence="1">Secreted</location>
        <location evidence="1">Cell wall</location>
    </subcellularLocation>
</comment>
<dbReference type="GO" id="GO:0045490">
    <property type="term" value="P:pectin catabolic process"/>
    <property type="evidence" value="ECO:0007669"/>
    <property type="project" value="UniProtKB-UniRule"/>
</dbReference>
<comment type="catalytic activity">
    <reaction evidence="9">
        <text>[(1-&gt;4)-alpha-D-galacturonosyl methyl ester](n) + n H2O = [(1-&gt;4)-alpha-D-galacturonosyl](n) + n methanol + n H(+)</text>
        <dbReference type="Rhea" id="RHEA:22380"/>
        <dbReference type="Rhea" id="RHEA-COMP:14570"/>
        <dbReference type="Rhea" id="RHEA-COMP:14573"/>
        <dbReference type="ChEBI" id="CHEBI:15377"/>
        <dbReference type="ChEBI" id="CHEBI:15378"/>
        <dbReference type="ChEBI" id="CHEBI:17790"/>
        <dbReference type="ChEBI" id="CHEBI:140522"/>
        <dbReference type="ChEBI" id="CHEBI:140523"/>
        <dbReference type="EC" id="3.1.1.11"/>
    </reaction>
</comment>
<evidence type="ECO:0000256" key="3">
    <source>
        <dbReference type="ARBA" id="ARBA00006027"/>
    </source>
</evidence>
<comment type="caution">
    <text evidence="11">The sequence shown here is derived from an EMBL/GenBank/DDBJ whole genome shotgun (WGS) entry which is preliminary data.</text>
</comment>
<keyword evidence="7 9" id="KW-0063">Aspartyl esterase</keyword>
<feature type="active site" evidence="8">
    <location>
        <position position="402"/>
    </location>
</feature>
<keyword evidence="6 9" id="KW-0378">Hydrolase</keyword>
<dbReference type="Gene3D" id="1.20.140.40">
    <property type="entry name" value="Invertase/pectin methylesterase inhibitor family protein"/>
    <property type="match status" value="1"/>
</dbReference>
<evidence type="ECO:0000256" key="2">
    <source>
        <dbReference type="ARBA" id="ARBA00005184"/>
    </source>
</evidence>
<keyword evidence="5" id="KW-0134">Cell wall</keyword>
<comment type="similarity">
    <text evidence="4">In the C-terminal section; belongs to the pectinesterase family.</text>
</comment>
<gene>
    <name evidence="11" type="ORF">QN277_021746</name>
</gene>
<dbReference type="CDD" id="cd15798">
    <property type="entry name" value="PMEI-like_3"/>
    <property type="match status" value="1"/>
</dbReference>
<dbReference type="InterPro" id="IPR000070">
    <property type="entry name" value="Pectinesterase_cat"/>
</dbReference>
<dbReference type="PANTHER" id="PTHR31707">
    <property type="entry name" value="PECTINESTERASE"/>
    <property type="match status" value="1"/>
</dbReference>
<feature type="domain" description="Pectinesterase inhibitor" evidence="10">
    <location>
        <begin position="37"/>
        <end position="195"/>
    </location>
</feature>
<dbReference type="InterPro" id="IPR011050">
    <property type="entry name" value="Pectin_lyase_fold/virulence"/>
</dbReference>
<dbReference type="InterPro" id="IPR006501">
    <property type="entry name" value="Pectinesterase_inhib_dom"/>
</dbReference>
<dbReference type="GO" id="GO:0004857">
    <property type="term" value="F:enzyme inhibitor activity"/>
    <property type="evidence" value="ECO:0007669"/>
    <property type="project" value="InterPro"/>
</dbReference>
<feature type="chain" id="PRO_5041776143" description="Pectinesterase" evidence="9">
    <location>
        <begin position="22"/>
        <end position="573"/>
    </location>
</feature>
<organism evidence="11 12">
    <name type="scientific">Acacia crassicarpa</name>
    <name type="common">northern wattle</name>
    <dbReference type="NCBI Taxonomy" id="499986"/>
    <lineage>
        <taxon>Eukaryota</taxon>
        <taxon>Viridiplantae</taxon>
        <taxon>Streptophyta</taxon>
        <taxon>Embryophyta</taxon>
        <taxon>Tracheophyta</taxon>
        <taxon>Spermatophyta</taxon>
        <taxon>Magnoliopsida</taxon>
        <taxon>eudicotyledons</taxon>
        <taxon>Gunneridae</taxon>
        <taxon>Pentapetalae</taxon>
        <taxon>rosids</taxon>
        <taxon>fabids</taxon>
        <taxon>Fabales</taxon>
        <taxon>Fabaceae</taxon>
        <taxon>Caesalpinioideae</taxon>
        <taxon>mimosoid clade</taxon>
        <taxon>Acacieae</taxon>
        <taxon>Acacia</taxon>
    </lineage>
</organism>
<dbReference type="GO" id="GO:0030599">
    <property type="term" value="F:pectinesterase activity"/>
    <property type="evidence" value="ECO:0007669"/>
    <property type="project" value="UniProtKB-UniRule"/>
</dbReference>
<comment type="pathway">
    <text evidence="2 9">Glycan metabolism; pectin degradation; 2-dehydro-3-deoxy-D-gluconate from pectin: step 1/5.</text>
</comment>
<dbReference type="SUPFAM" id="SSF51126">
    <property type="entry name" value="Pectin lyase-like"/>
    <property type="match status" value="1"/>
</dbReference>
<name>A0AAE1KGU4_9FABA</name>
<dbReference type="InterPro" id="IPR033131">
    <property type="entry name" value="Pectinesterase_Asp_AS"/>
</dbReference>
<evidence type="ECO:0000256" key="8">
    <source>
        <dbReference type="PROSITE-ProRule" id="PRU10040"/>
    </source>
</evidence>
<evidence type="ECO:0000259" key="10">
    <source>
        <dbReference type="SMART" id="SM00856"/>
    </source>
</evidence>
<reference evidence="11" key="1">
    <citation type="submission" date="2023-10" db="EMBL/GenBank/DDBJ databases">
        <title>Chromosome-level genome of the transformable northern wattle, Acacia crassicarpa.</title>
        <authorList>
            <person name="Massaro I."/>
            <person name="Sinha N.R."/>
            <person name="Poethig S."/>
            <person name="Leichty A.R."/>
        </authorList>
    </citation>
    <scope>NUCLEOTIDE SEQUENCE</scope>
    <source>
        <strain evidence="11">Acra3RX</strain>
        <tissue evidence="11">Leaf</tissue>
    </source>
</reference>
<dbReference type="Pfam" id="PF04043">
    <property type="entry name" value="PMEI"/>
    <property type="match status" value="1"/>
</dbReference>
<evidence type="ECO:0000256" key="7">
    <source>
        <dbReference type="ARBA" id="ARBA00023085"/>
    </source>
</evidence>
<accession>A0AAE1KGU4</accession>
<dbReference type="Pfam" id="PF01095">
    <property type="entry name" value="Pectinesterase"/>
    <property type="match status" value="1"/>
</dbReference>
<keyword evidence="9" id="KW-0732">Signal</keyword>
<dbReference type="NCBIfam" id="TIGR01614">
    <property type="entry name" value="PME_inhib"/>
    <property type="match status" value="1"/>
</dbReference>
<evidence type="ECO:0000256" key="4">
    <source>
        <dbReference type="ARBA" id="ARBA00007786"/>
    </source>
</evidence>
<keyword evidence="12" id="KW-1185">Reference proteome</keyword>
<evidence type="ECO:0000313" key="12">
    <source>
        <dbReference type="Proteomes" id="UP001293593"/>
    </source>
</evidence>
<dbReference type="Proteomes" id="UP001293593">
    <property type="component" value="Unassembled WGS sequence"/>
</dbReference>
<evidence type="ECO:0000256" key="5">
    <source>
        <dbReference type="ARBA" id="ARBA00022512"/>
    </source>
</evidence>
<protein>
    <recommendedName>
        <fullName evidence="9">Pectinesterase</fullName>
        <ecNumber evidence="9">3.1.1.11</ecNumber>
    </recommendedName>
</protein>
<comment type="similarity">
    <text evidence="3">In the N-terminal section; belongs to the PMEI family.</text>
</comment>
<dbReference type="PROSITE" id="PS00503">
    <property type="entry name" value="PECTINESTERASE_2"/>
    <property type="match status" value="1"/>
</dbReference>
<dbReference type="SUPFAM" id="SSF101148">
    <property type="entry name" value="Plant invertase/pectin methylesterase inhibitor"/>
    <property type="match status" value="1"/>
</dbReference>
<sequence>MKGKIIVSAVSLILVVGVVIGAVVVSNNKNKDPQITERQNAVKAMCQNTEDQKLCHDTLGNVRNSSDPKAFLAAAVEASANNVIKALNMSNKLSVEQGNSTQGIVKMALDDCKDFLESAMDSLQASIDFLGNNTIQTLIDQSPDFKNWLASVVSYQQACMDGYDDKADGAPQVRTQLQENGLDDMGKITGIALDMMADLESILNQFGLKIKMNPSARRLLEVDGEGYPTWFSASDRKLMARMRRGRGHHIRPNVVVAQDGSGQFKTIMDAINSYPKGFQGRYAIFVKAGTYREYVVIPKTAVNILLYGQGTDKTIVTGSRNNVDGYTTSDTATFVNMANGFIAKYMTFVNTAGPEKHQAVAFRNQGDMSACFDCSFVGYQDTLYAQTNRQLYRNCDISGTVDFIFGVSTTLIQSSRIIVRKPMDNQFNTVTADGRIQKNLPTGTVIQNCDIVPENALFPVRFKIRSYLGRPWKQYARTVVMESRIGDFIQPEGWTPWAGNAYLNTLYYAEYNNEGPGANVARRVRWPGYKGLISRNEAAQFTAGIFLKGGPTSRAEDWMKPLHVPFDIGLTKA</sequence>
<proteinExistence type="inferred from homology"/>